<dbReference type="Gene3D" id="3.40.350.10">
    <property type="entry name" value="Creatinase/prolidase N-terminal domain"/>
    <property type="match status" value="1"/>
</dbReference>
<evidence type="ECO:0000313" key="2">
    <source>
        <dbReference type="EMBL" id="HGW91430.1"/>
    </source>
</evidence>
<proteinExistence type="predicted"/>
<dbReference type="InterPro" id="IPR000994">
    <property type="entry name" value="Pept_M24"/>
</dbReference>
<dbReference type="SUPFAM" id="SSF55920">
    <property type="entry name" value="Creatinase/aminopeptidase"/>
    <property type="match status" value="1"/>
</dbReference>
<gene>
    <name evidence="2" type="ORF">ENV67_02680</name>
</gene>
<organism evidence="2">
    <name type="scientific">candidate division WOR-3 bacterium</name>
    <dbReference type="NCBI Taxonomy" id="2052148"/>
    <lineage>
        <taxon>Bacteria</taxon>
        <taxon>Bacteria division WOR-3</taxon>
    </lineage>
</organism>
<dbReference type="InterPro" id="IPR036005">
    <property type="entry name" value="Creatinase/aminopeptidase-like"/>
</dbReference>
<dbReference type="Gene3D" id="3.90.230.10">
    <property type="entry name" value="Creatinase/methionine aminopeptidase superfamily"/>
    <property type="match status" value="1"/>
</dbReference>
<dbReference type="AlphaFoldDB" id="A0A7C4UFL0"/>
<dbReference type="InterPro" id="IPR050659">
    <property type="entry name" value="Peptidase_M24B"/>
</dbReference>
<accession>A0A7C4UFL0</accession>
<dbReference type="PANTHER" id="PTHR46112">
    <property type="entry name" value="AMINOPEPTIDASE"/>
    <property type="match status" value="1"/>
</dbReference>
<dbReference type="PANTHER" id="PTHR46112:SF3">
    <property type="entry name" value="AMINOPEPTIDASE YPDF"/>
    <property type="match status" value="1"/>
</dbReference>
<name>A0A7C4UFL0_UNCW3</name>
<dbReference type="SUPFAM" id="SSF53092">
    <property type="entry name" value="Creatinase/prolidase N-terminal domain"/>
    <property type="match status" value="1"/>
</dbReference>
<sequence>MEYAFRLKAGYRKVINELRNLIEYNEIDGILLLDQYEVLYTLGVKKSYNLLEINPVLLITDKKSYLISDRFTFEELKGLNDIEYVLIDRNSFNDGLNFAEKLKEVILKERIKKIGVFEEISFDWVKVIHLKNLFLHKFTLIDDERKERLKECIEIGSSVYSSVKENLSKFQKEIELRNFIDELIYENGAEKRAYPTRIVSKKRTSNPYSTTEGNVIEYPLIIDFGLLKGNIGIGISRTFFPDELRDLNEKIMKVREEILNYIKPGRICSKIYEHYLGIMKKIGFKDFIHHSLSKPLLPYSKGLYISPYSNEVIEPGYIFHLNIELYKPDDFGIKFIDVIEIRDKAFNLTDF</sequence>
<dbReference type="EMBL" id="DTHG01000031">
    <property type="protein sequence ID" value="HGW91430.1"/>
    <property type="molecule type" value="Genomic_DNA"/>
</dbReference>
<feature type="domain" description="Peptidase M24" evidence="1">
    <location>
        <begin position="147"/>
        <end position="342"/>
    </location>
</feature>
<dbReference type="InterPro" id="IPR029149">
    <property type="entry name" value="Creatin/AminoP/Spt16_N"/>
</dbReference>
<dbReference type="Pfam" id="PF00557">
    <property type="entry name" value="Peptidase_M24"/>
    <property type="match status" value="1"/>
</dbReference>
<reference evidence="2" key="1">
    <citation type="journal article" date="2020" name="mSystems">
        <title>Genome- and Community-Level Interaction Insights into Carbon Utilization and Element Cycling Functions of Hydrothermarchaeota in Hydrothermal Sediment.</title>
        <authorList>
            <person name="Zhou Z."/>
            <person name="Liu Y."/>
            <person name="Xu W."/>
            <person name="Pan J."/>
            <person name="Luo Z.H."/>
            <person name="Li M."/>
        </authorList>
    </citation>
    <scope>NUCLEOTIDE SEQUENCE [LARGE SCALE GENOMIC DNA]</scope>
    <source>
        <strain evidence="2">SpSt-780</strain>
    </source>
</reference>
<evidence type="ECO:0000259" key="1">
    <source>
        <dbReference type="Pfam" id="PF00557"/>
    </source>
</evidence>
<comment type="caution">
    <text evidence="2">The sequence shown here is derived from an EMBL/GenBank/DDBJ whole genome shotgun (WGS) entry which is preliminary data.</text>
</comment>
<protein>
    <submittedName>
        <fullName evidence="2">M24 family metallopeptidase</fullName>
    </submittedName>
</protein>